<evidence type="ECO:0000256" key="1">
    <source>
        <dbReference type="ARBA" id="ARBA00023015"/>
    </source>
</evidence>
<evidence type="ECO:0000313" key="5">
    <source>
        <dbReference type="Proteomes" id="UP000250241"/>
    </source>
</evidence>
<sequence>MAEKKPAPGQRLPAAERREQMLNAASIVFGERGYTGATTDAVAKAAGVSQAYIVRTFGSKENLFAETASRAVDKTIDVFRTVAQGVESPQELLREMGHAYVKLVADRGILLTMMHLFTMGHHERFGQLARDEFMRIYRVLHHEVGMSPKATEKFLAKGMLINTVLGMRLTDVMKTDPDIQGFLACTFTQEEAESLAELAKHHTPLPPAARGRTSS</sequence>
<keyword evidence="1" id="KW-0805">Transcription regulation</keyword>
<dbReference type="Pfam" id="PF00440">
    <property type="entry name" value="TetR_N"/>
    <property type="match status" value="1"/>
</dbReference>
<dbReference type="InterPro" id="IPR050109">
    <property type="entry name" value="HTH-type_TetR-like_transc_reg"/>
</dbReference>
<dbReference type="PANTHER" id="PTHR30055:SF234">
    <property type="entry name" value="HTH-TYPE TRANSCRIPTIONAL REGULATOR BETI"/>
    <property type="match status" value="1"/>
</dbReference>
<dbReference type="PRINTS" id="PR00455">
    <property type="entry name" value="HTHTETR"/>
</dbReference>
<protein>
    <submittedName>
        <fullName evidence="4">Transcriptional regulator</fullName>
    </submittedName>
</protein>
<dbReference type="Proteomes" id="UP000250241">
    <property type="component" value="Chromosome"/>
</dbReference>
<dbReference type="SUPFAM" id="SSF46689">
    <property type="entry name" value="Homeodomain-like"/>
    <property type="match status" value="1"/>
</dbReference>
<name>A0A2Z5QXI8_9MICC</name>
<dbReference type="Gene3D" id="1.10.357.10">
    <property type="entry name" value="Tetracycline Repressor, domain 2"/>
    <property type="match status" value="1"/>
</dbReference>
<dbReference type="GeneID" id="93861639"/>
<keyword evidence="5" id="KW-1185">Reference proteome</keyword>
<keyword evidence="3" id="KW-0804">Transcription</keyword>
<gene>
    <name evidence="4" type="ORF">RA11412_0731</name>
</gene>
<dbReference type="EMBL" id="AP017895">
    <property type="protein sequence ID" value="BAV87030.1"/>
    <property type="molecule type" value="Genomic_DNA"/>
</dbReference>
<evidence type="ECO:0000256" key="2">
    <source>
        <dbReference type="ARBA" id="ARBA00023125"/>
    </source>
</evidence>
<dbReference type="InterPro" id="IPR009057">
    <property type="entry name" value="Homeodomain-like_sf"/>
</dbReference>
<proteinExistence type="predicted"/>
<reference evidence="4 5" key="1">
    <citation type="submission" date="2016-10" db="EMBL/GenBank/DDBJ databases">
        <title>Genome sequence of Rothia aeria strain JCM11412.</title>
        <authorList>
            <person name="Nambu T."/>
        </authorList>
    </citation>
    <scope>NUCLEOTIDE SEQUENCE [LARGE SCALE GENOMIC DNA]</scope>
    <source>
        <strain evidence="4 5">JCM 11412</strain>
    </source>
</reference>
<dbReference type="KEGG" id="raj:RA11412_0731"/>
<evidence type="ECO:0000256" key="3">
    <source>
        <dbReference type="ARBA" id="ARBA00023163"/>
    </source>
</evidence>
<dbReference type="GO" id="GO:0000976">
    <property type="term" value="F:transcription cis-regulatory region binding"/>
    <property type="evidence" value="ECO:0007669"/>
    <property type="project" value="TreeGrafter"/>
</dbReference>
<dbReference type="PANTHER" id="PTHR30055">
    <property type="entry name" value="HTH-TYPE TRANSCRIPTIONAL REGULATOR RUTR"/>
    <property type="match status" value="1"/>
</dbReference>
<dbReference type="InterPro" id="IPR001647">
    <property type="entry name" value="HTH_TetR"/>
</dbReference>
<evidence type="ECO:0000313" key="4">
    <source>
        <dbReference type="EMBL" id="BAV87030.1"/>
    </source>
</evidence>
<organism evidence="4 5">
    <name type="scientific">Rothia aeria</name>
    <dbReference type="NCBI Taxonomy" id="172042"/>
    <lineage>
        <taxon>Bacteria</taxon>
        <taxon>Bacillati</taxon>
        <taxon>Actinomycetota</taxon>
        <taxon>Actinomycetes</taxon>
        <taxon>Micrococcales</taxon>
        <taxon>Micrococcaceae</taxon>
        <taxon>Rothia</taxon>
    </lineage>
</organism>
<dbReference type="PROSITE" id="PS50977">
    <property type="entry name" value="HTH_TETR_2"/>
    <property type="match status" value="1"/>
</dbReference>
<dbReference type="RefSeq" id="WP_128087376.1">
    <property type="nucleotide sequence ID" value="NZ_CP068102.1"/>
</dbReference>
<accession>A0A2Z5QXI8</accession>
<dbReference type="AlphaFoldDB" id="A0A2Z5QXI8"/>
<keyword evidence="2" id="KW-0238">DNA-binding</keyword>
<dbReference type="GO" id="GO:0003700">
    <property type="term" value="F:DNA-binding transcription factor activity"/>
    <property type="evidence" value="ECO:0007669"/>
    <property type="project" value="TreeGrafter"/>
</dbReference>